<gene>
    <name evidence="1" type="ORF">AWJ14_21735</name>
</gene>
<name>A0A1C1YY27_9HYPH</name>
<dbReference type="STRING" id="1480615.AWJ14_21735"/>
<dbReference type="RefSeq" id="WP_066176944.1">
    <property type="nucleotide sequence ID" value="NZ_LQZT01000008.1"/>
</dbReference>
<comment type="caution">
    <text evidence="1">The sequence shown here is derived from an EMBL/GenBank/DDBJ whole genome shotgun (WGS) entry which is preliminary data.</text>
</comment>
<proteinExistence type="predicted"/>
<accession>A0A1C1YY27</accession>
<dbReference type="EMBL" id="LQZT01000008">
    <property type="protein sequence ID" value="OCW58310.1"/>
    <property type="molecule type" value="Genomic_DNA"/>
</dbReference>
<protein>
    <submittedName>
        <fullName evidence="1">Uncharacterized protein</fullName>
    </submittedName>
</protein>
<reference evidence="1 2" key="1">
    <citation type="submission" date="2015-12" db="EMBL/GenBank/DDBJ databases">
        <authorList>
            <person name="Shamseldin A."/>
            <person name="Moawad H."/>
            <person name="Abd El-Rahim W.M."/>
            <person name="Sadowsky M.J."/>
        </authorList>
    </citation>
    <scope>NUCLEOTIDE SEQUENCE [LARGE SCALE GENOMIC DNA]</scope>
    <source>
        <strain evidence="1 2">JC234</strain>
    </source>
</reference>
<keyword evidence="2" id="KW-1185">Reference proteome</keyword>
<sequence>MIRFSLQCDKDHGFEGWFASNADFEAQNRRGLVECPLCGSHTVEKALMAPAVVAKQEAPATRPLAMDPHQREVMQKLREMVKAIRQNAEDVGERFAEEARKIHLGEAEARGIIGQASSEEARSLIEDGIEIAPLPEFPEDLS</sequence>
<evidence type="ECO:0000313" key="1">
    <source>
        <dbReference type="EMBL" id="OCW58310.1"/>
    </source>
</evidence>
<dbReference type="AlphaFoldDB" id="A0A1C1YY27"/>
<dbReference type="InterPro" id="IPR009562">
    <property type="entry name" value="DUF1178"/>
</dbReference>
<evidence type="ECO:0000313" key="2">
    <source>
        <dbReference type="Proteomes" id="UP000094795"/>
    </source>
</evidence>
<organism evidence="1 2">
    <name type="scientific">Hoeflea olei</name>
    <dbReference type="NCBI Taxonomy" id="1480615"/>
    <lineage>
        <taxon>Bacteria</taxon>
        <taxon>Pseudomonadati</taxon>
        <taxon>Pseudomonadota</taxon>
        <taxon>Alphaproteobacteria</taxon>
        <taxon>Hyphomicrobiales</taxon>
        <taxon>Rhizobiaceae</taxon>
        <taxon>Hoeflea</taxon>
    </lineage>
</organism>
<dbReference type="PIRSF" id="PIRSF032131">
    <property type="entry name" value="UCP032131"/>
    <property type="match status" value="1"/>
</dbReference>
<dbReference type="Proteomes" id="UP000094795">
    <property type="component" value="Unassembled WGS sequence"/>
</dbReference>
<dbReference type="OrthoDB" id="9799894at2"/>
<dbReference type="Pfam" id="PF06676">
    <property type="entry name" value="DUF1178"/>
    <property type="match status" value="1"/>
</dbReference>